<name>A0AAE0XRF0_9GAST</name>
<organism evidence="1 2">
    <name type="scientific">Elysia crispata</name>
    <name type="common">lettuce slug</name>
    <dbReference type="NCBI Taxonomy" id="231223"/>
    <lineage>
        <taxon>Eukaryota</taxon>
        <taxon>Metazoa</taxon>
        <taxon>Spiralia</taxon>
        <taxon>Lophotrochozoa</taxon>
        <taxon>Mollusca</taxon>
        <taxon>Gastropoda</taxon>
        <taxon>Heterobranchia</taxon>
        <taxon>Euthyneura</taxon>
        <taxon>Panpulmonata</taxon>
        <taxon>Sacoglossa</taxon>
        <taxon>Placobranchoidea</taxon>
        <taxon>Plakobranchidae</taxon>
        <taxon>Elysia</taxon>
    </lineage>
</organism>
<accession>A0AAE0XRF0</accession>
<gene>
    <name evidence="1" type="ORF">RRG08_058922</name>
</gene>
<dbReference type="EMBL" id="JAWDGP010007763">
    <property type="protein sequence ID" value="KAK3705841.1"/>
    <property type="molecule type" value="Genomic_DNA"/>
</dbReference>
<reference evidence="1" key="1">
    <citation type="journal article" date="2023" name="G3 (Bethesda)">
        <title>A reference genome for the long-term kleptoplast-retaining sea slug Elysia crispata morphotype clarki.</title>
        <authorList>
            <person name="Eastman K.E."/>
            <person name="Pendleton A.L."/>
            <person name="Shaikh M.A."/>
            <person name="Suttiyut T."/>
            <person name="Ogas R."/>
            <person name="Tomko P."/>
            <person name="Gavelis G."/>
            <person name="Widhalm J.R."/>
            <person name="Wisecaver J.H."/>
        </authorList>
    </citation>
    <scope>NUCLEOTIDE SEQUENCE</scope>
    <source>
        <strain evidence="1">ECLA1</strain>
    </source>
</reference>
<evidence type="ECO:0000313" key="1">
    <source>
        <dbReference type="EMBL" id="KAK3705841.1"/>
    </source>
</evidence>
<keyword evidence="2" id="KW-1185">Reference proteome</keyword>
<sequence>MWFVELYEVCRAIQGESVGSNHLLHDIDRRRKLRSTPYCMQNVELGQRLEGIGPLHWLTLPMGFLM</sequence>
<dbReference type="Proteomes" id="UP001283361">
    <property type="component" value="Unassembled WGS sequence"/>
</dbReference>
<comment type="caution">
    <text evidence="1">The sequence shown here is derived from an EMBL/GenBank/DDBJ whole genome shotgun (WGS) entry which is preliminary data.</text>
</comment>
<proteinExistence type="predicted"/>
<dbReference type="AlphaFoldDB" id="A0AAE0XRF0"/>
<evidence type="ECO:0000313" key="2">
    <source>
        <dbReference type="Proteomes" id="UP001283361"/>
    </source>
</evidence>
<protein>
    <submittedName>
        <fullName evidence="1">Uncharacterized protein</fullName>
    </submittedName>
</protein>